<comment type="caution">
    <text evidence="16">The sequence shown here is derived from an EMBL/GenBank/DDBJ whole genome shotgun (WGS) entry which is preliminary data.</text>
</comment>
<dbReference type="Gene3D" id="3.40.50.300">
    <property type="entry name" value="P-loop containing nucleotide triphosphate hydrolases"/>
    <property type="match status" value="2"/>
</dbReference>
<evidence type="ECO:0000313" key="17">
    <source>
        <dbReference type="Proteomes" id="UP000245119"/>
    </source>
</evidence>
<feature type="transmembrane region" description="Helical" evidence="13">
    <location>
        <begin position="323"/>
        <end position="347"/>
    </location>
</feature>
<keyword evidence="4 13" id="KW-0812">Transmembrane</keyword>
<dbReference type="OrthoDB" id="6500128at2759"/>
<dbReference type="InterPro" id="IPR017871">
    <property type="entry name" value="ABC_transporter-like_CS"/>
</dbReference>
<feature type="domain" description="ABC transporter" evidence="14">
    <location>
        <begin position="416"/>
        <end position="641"/>
    </location>
</feature>
<evidence type="ECO:0000256" key="12">
    <source>
        <dbReference type="SAM" id="MobiDB-lite"/>
    </source>
</evidence>
<evidence type="ECO:0000256" key="2">
    <source>
        <dbReference type="ARBA" id="ARBA00009726"/>
    </source>
</evidence>
<reference evidence="16 17" key="1">
    <citation type="submission" date="2018-04" db="EMBL/GenBank/DDBJ databases">
        <title>The genome of golden apple snail Pomacea canaliculata provides insight into stress tolerance and invasive adaptation.</title>
        <authorList>
            <person name="Liu C."/>
            <person name="Liu B."/>
            <person name="Ren Y."/>
            <person name="Zhang Y."/>
            <person name="Wang H."/>
            <person name="Li S."/>
            <person name="Jiang F."/>
            <person name="Yin L."/>
            <person name="Zhang G."/>
            <person name="Qian W."/>
            <person name="Fan W."/>
        </authorList>
    </citation>
    <scope>NUCLEOTIDE SEQUENCE [LARGE SCALE GENOMIC DNA]</scope>
    <source>
        <strain evidence="16">SZHN2017</strain>
        <tissue evidence="16">Muscle</tissue>
    </source>
</reference>
<dbReference type="InterPro" id="IPR003593">
    <property type="entry name" value="AAA+_ATPase"/>
</dbReference>
<evidence type="ECO:0000256" key="4">
    <source>
        <dbReference type="ARBA" id="ARBA00022692"/>
    </source>
</evidence>
<dbReference type="STRING" id="400727.A0A2T7PUF3"/>
<dbReference type="PROSITE" id="PS50929">
    <property type="entry name" value="ABC_TM1F"/>
    <property type="match status" value="2"/>
</dbReference>
<feature type="transmembrane region" description="Helical" evidence="13">
    <location>
        <begin position="712"/>
        <end position="736"/>
    </location>
</feature>
<evidence type="ECO:0000256" key="8">
    <source>
        <dbReference type="ARBA" id="ARBA00022989"/>
    </source>
</evidence>
<keyword evidence="5" id="KW-0677">Repeat</keyword>
<dbReference type="InterPro" id="IPR036640">
    <property type="entry name" value="ABC1_TM_sf"/>
</dbReference>
<evidence type="ECO:0000256" key="1">
    <source>
        <dbReference type="ARBA" id="ARBA00004128"/>
    </source>
</evidence>
<dbReference type="FunFam" id="1.20.1560.10:FF:000001">
    <property type="entry name" value="ATP-binding cassette subfamily C member 1"/>
    <property type="match status" value="1"/>
</dbReference>
<proteinExistence type="inferred from homology"/>
<dbReference type="Pfam" id="PF00005">
    <property type="entry name" value="ABC_tran"/>
    <property type="match status" value="2"/>
</dbReference>
<dbReference type="GO" id="GO:0016887">
    <property type="term" value="F:ATP hydrolysis activity"/>
    <property type="evidence" value="ECO:0007669"/>
    <property type="project" value="InterPro"/>
</dbReference>
<feature type="transmembrane region" description="Helical" evidence="13">
    <location>
        <begin position="862"/>
        <end position="880"/>
    </location>
</feature>
<feature type="domain" description="ABC transmembrane type-1" evidence="15">
    <location>
        <begin position="195"/>
        <end position="384"/>
    </location>
</feature>
<dbReference type="PROSITE" id="PS00211">
    <property type="entry name" value="ABC_TRANSPORTER_1"/>
    <property type="match status" value="2"/>
</dbReference>
<keyword evidence="9 13" id="KW-0472">Membrane</keyword>
<dbReference type="Gene3D" id="1.20.1560.10">
    <property type="entry name" value="ABC transporter type 1, transmembrane domain"/>
    <property type="match status" value="2"/>
</dbReference>
<dbReference type="SUPFAM" id="SSF90123">
    <property type="entry name" value="ABC transporter transmembrane region"/>
    <property type="match status" value="2"/>
</dbReference>
<dbReference type="FunFam" id="1.20.1560.10:FF:000006">
    <property type="entry name" value="ATP-binding cassette, sub-family C (CFTR/MRP), member 9"/>
    <property type="match status" value="1"/>
</dbReference>
<dbReference type="SMART" id="SM00382">
    <property type="entry name" value="AAA"/>
    <property type="match status" value="2"/>
</dbReference>
<feature type="domain" description="ABC transmembrane type-1" evidence="15">
    <location>
        <begin position="715"/>
        <end position="1001"/>
    </location>
</feature>
<evidence type="ECO:0000256" key="11">
    <source>
        <dbReference type="ARBA" id="ARBA00047523"/>
    </source>
</evidence>
<keyword evidence="17" id="KW-1185">Reference proteome</keyword>
<comment type="subcellular location">
    <subcellularLocation>
        <location evidence="1">Vacuole membrane</location>
        <topology evidence="1">Multi-pass membrane protein</topology>
    </subcellularLocation>
</comment>
<organism evidence="16 17">
    <name type="scientific">Pomacea canaliculata</name>
    <name type="common">Golden apple snail</name>
    <dbReference type="NCBI Taxonomy" id="400727"/>
    <lineage>
        <taxon>Eukaryota</taxon>
        <taxon>Metazoa</taxon>
        <taxon>Spiralia</taxon>
        <taxon>Lophotrochozoa</taxon>
        <taxon>Mollusca</taxon>
        <taxon>Gastropoda</taxon>
        <taxon>Caenogastropoda</taxon>
        <taxon>Architaenioglossa</taxon>
        <taxon>Ampullarioidea</taxon>
        <taxon>Ampullariidae</taxon>
        <taxon>Pomacea</taxon>
    </lineage>
</organism>
<dbReference type="EMBL" id="PZQS01000002">
    <property type="protein sequence ID" value="PVD37039.1"/>
    <property type="molecule type" value="Genomic_DNA"/>
</dbReference>
<evidence type="ECO:0000256" key="10">
    <source>
        <dbReference type="ARBA" id="ARBA00024220"/>
    </source>
</evidence>
<feature type="region of interest" description="Disordered" evidence="12">
    <location>
        <begin position="648"/>
        <end position="672"/>
    </location>
</feature>
<dbReference type="FunFam" id="3.40.50.300:FF:000293">
    <property type="entry name" value="ATP binding cassette subfamily C member 1"/>
    <property type="match status" value="1"/>
</dbReference>
<dbReference type="PANTHER" id="PTHR24223">
    <property type="entry name" value="ATP-BINDING CASSETTE SUB-FAMILY C"/>
    <property type="match status" value="1"/>
</dbReference>
<dbReference type="InterPro" id="IPR003439">
    <property type="entry name" value="ABC_transporter-like_ATP-bd"/>
</dbReference>
<dbReference type="GO" id="GO:0015431">
    <property type="term" value="F:ABC-type glutathione S-conjugate transporter activity"/>
    <property type="evidence" value="ECO:0007669"/>
    <property type="project" value="UniProtKB-EC"/>
</dbReference>
<dbReference type="SUPFAM" id="SSF52540">
    <property type="entry name" value="P-loop containing nucleoside triphosphate hydrolases"/>
    <property type="match status" value="2"/>
</dbReference>
<keyword evidence="3" id="KW-0813">Transport</keyword>
<feature type="transmembrane region" description="Helical" evidence="13">
    <location>
        <begin position="762"/>
        <end position="784"/>
    </location>
</feature>
<keyword evidence="7" id="KW-0067">ATP-binding</keyword>
<comment type="catalytic activity">
    <reaction evidence="11">
        <text>leukotriene C4(in) + ATP + H2O = leukotriene C4(out) + ADP + phosphate + H(+)</text>
        <dbReference type="Rhea" id="RHEA:38963"/>
        <dbReference type="ChEBI" id="CHEBI:15377"/>
        <dbReference type="ChEBI" id="CHEBI:15378"/>
        <dbReference type="ChEBI" id="CHEBI:30616"/>
        <dbReference type="ChEBI" id="CHEBI:43474"/>
        <dbReference type="ChEBI" id="CHEBI:57973"/>
        <dbReference type="ChEBI" id="CHEBI:456216"/>
    </reaction>
    <physiologicalReaction direction="left-to-right" evidence="11">
        <dbReference type="Rhea" id="RHEA:38964"/>
    </physiologicalReaction>
</comment>
<dbReference type="CDD" id="cd18595">
    <property type="entry name" value="ABC_6TM_MRP1_2_3_6_D1_like"/>
    <property type="match status" value="1"/>
</dbReference>
<evidence type="ECO:0000256" key="5">
    <source>
        <dbReference type="ARBA" id="ARBA00022737"/>
    </source>
</evidence>
<evidence type="ECO:0000256" key="6">
    <source>
        <dbReference type="ARBA" id="ARBA00022741"/>
    </source>
</evidence>
<dbReference type="CDD" id="cd18603">
    <property type="entry name" value="ABC_6TM_MRP1_2_3_6_D2_like"/>
    <property type="match status" value="1"/>
</dbReference>
<evidence type="ECO:0000256" key="3">
    <source>
        <dbReference type="ARBA" id="ARBA00022448"/>
    </source>
</evidence>
<dbReference type="GO" id="GO:0005524">
    <property type="term" value="F:ATP binding"/>
    <property type="evidence" value="ECO:0007669"/>
    <property type="project" value="UniProtKB-KW"/>
</dbReference>
<gene>
    <name evidence="16" type="ORF">C0Q70_04032</name>
</gene>
<accession>A0A2T7PUF3</accession>
<evidence type="ECO:0000256" key="9">
    <source>
        <dbReference type="ARBA" id="ARBA00023136"/>
    </source>
</evidence>
<keyword evidence="6" id="KW-0547">Nucleotide-binding</keyword>
<feature type="transmembrane region" description="Helical" evidence="13">
    <location>
        <begin position="151"/>
        <end position="172"/>
    </location>
</feature>
<dbReference type="Proteomes" id="UP000245119">
    <property type="component" value="Linkage Group LG2"/>
</dbReference>
<name>A0A2T7PUF3_POMCA</name>
<evidence type="ECO:0000259" key="15">
    <source>
        <dbReference type="PROSITE" id="PS50929"/>
    </source>
</evidence>
<dbReference type="FunFam" id="3.40.50.300:FF:000074">
    <property type="entry name" value="Multidrug resistance-associated protein 5 isoform 1"/>
    <property type="match status" value="1"/>
</dbReference>
<dbReference type="CDD" id="cd03250">
    <property type="entry name" value="ABCC_MRP_domain1"/>
    <property type="match status" value="1"/>
</dbReference>
<dbReference type="AlphaFoldDB" id="A0A2T7PUF3"/>
<dbReference type="CDD" id="cd03244">
    <property type="entry name" value="ABCC_MRP_domain2"/>
    <property type="match status" value="1"/>
</dbReference>
<dbReference type="InterPro" id="IPR011527">
    <property type="entry name" value="ABC1_TM_dom"/>
</dbReference>
<evidence type="ECO:0000256" key="7">
    <source>
        <dbReference type="ARBA" id="ARBA00022840"/>
    </source>
</evidence>
<dbReference type="Pfam" id="PF00664">
    <property type="entry name" value="ABC_membrane"/>
    <property type="match status" value="2"/>
</dbReference>
<evidence type="ECO:0000313" key="16">
    <source>
        <dbReference type="EMBL" id="PVD37039.1"/>
    </source>
</evidence>
<feature type="transmembrane region" description="Helical" evidence="13">
    <location>
        <begin position="367"/>
        <end position="387"/>
    </location>
</feature>
<comment type="similarity">
    <text evidence="2">Belongs to the ABC transporter superfamily. ABCC family. Conjugate transporter (TC 3.A.1.208) subfamily.</text>
</comment>
<dbReference type="EC" id="7.6.2.3" evidence="10"/>
<protein>
    <recommendedName>
        <fullName evidence="10">ABC-type glutathione-S-conjugate transporter</fullName>
        <ecNumber evidence="10">7.6.2.3</ecNumber>
    </recommendedName>
</protein>
<dbReference type="PROSITE" id="PS50893">
    <property type="entry name" value="ABC_TRANSPORTER_2"/>
    <property type="match status" value="2"/>
</dbReference>
<evidence type="ECO:0000256" key="13">
    <source>
        <dbReference type="SAM" id="Phobius"/>
    </source>
</evidence>
<dbReference type="GO" id="GO:0005774">
    <property type="term" value="C:vacuolar membrane"/>
    <property type="evidence" value="ECO:0007669"/>
    <property type="project" value="UniProtKB-SubCell"/>
</dbReference>
<feature type="domain" description="ABC transporter" evidence="14">
    <location>
        <begin position="1037"/>
        <end position="1271"/>
    </location>
</feature>
<evidence type="ECO:0000259" key="14">
    <source>
        <dbReference type="PROSITE" id="PS50893"/>
    </source>
</evidence>
<feature type="transmembrane region" description="Helical" evidence="13">
    <location>
        <begin position="836"/>
        <end position="856"/>
    </location>
</feature>
<keyword evidence="8 13" id="KW-1133">Transmembrane helix</keyword>
<dbReference type="InterPro" id="IPR027417">
    <property type="entry name" value="P-loop_NTPase"/>
</dbReference>
<dbReference type="PANTHER" id="PTHR24223:SF443">
    <property type="entry name" value="MULTIDRUG-RESISTANCE LIKE PROTEIN 1, ISOFORM I"/>
    <property type="match status" value="1"/>
</dbReference>
<feature type="transmembrane region" description="Helical" evidence="13">
    <location>
        <begin position="241"/>
        <end position="261"/>
    </location>
</feature>
<dbReference type="InterPro" id="IPR050173">
    <property type="entry name" value="ABC_transporter_C-like"/>
</dbReference>
<sequence length="1276" mass="142186">MHTLCARDFVCGRHNSKIKAVLIDLDLLLNSSWPHFTACFQSSVLVFVPNGYLWCAKYGFQSKTIPYPTAHYIARFVEGATYMEETGSDLDEVVKQHAQWLGGNKLLTLFLVFIFPSGDVGKCVNVVARLLAAALTQIERCKMPEEDIVRFSIFLLSYALTLIQLFLQAFFADVPRNWHSGSLLLSNKGQQEGGTVGEVVNLMAVDCQRVQDMMSYTWMVWSIPLQVMLAVYLLWDTLGLSVLAGVGLLVILVPVNGYLAFHQQNLQKQNLQWKDRRVKLIHEILSGIKVLKLYAWETSFEEKVLNIRRDEIKVLSKVAHLNAFSIFIWTCAPYLVTLATFATYVLSDPEARLDANKAFVTLSLFNILQFPISFIPEMISFTAQALVSIKRIEKFLKQEELDPSLVSKSSMTEKAIQIERGHFSWDSQNVHSALSSINIEISEGELVAVVGNVGSGKSSLLAAMLGEIQSLRGKVVVKGNVAYVPQQAWIQNASLKDNILFGQVFDSRRFKKVLSSCALTADISILPGGELTEIGEKGINLSGGQKQRVSLARAVYADADVYLIDDPLSAVDSHVGKHIFRNVISDKGLLKHKTRVLVTHAVHWLPLVDTVVLLQEGRIVEAGSYLQLMRRNGPLAQYLHFVLSTSDDTDAEDDPEGKFLQSQESKSLPPHSPSDAIMISPFATQLTEEEQAATGSVKITVFGSYAYHIGRLSCVVIFLLFAMYQVTNIYASFWLAEWTENPIILSSNATALNVQKTNKYYLTFYGVFGALQAVFISLYAWLAATQMVKAAGNMHAAMLDRVLRSPMSFFDTTPSGRIVNRFARDVETIDNTLPQIFFMFVMCVFSVLSTLCVISITTPLFMSVIFPLAVGYYALQRFFVPTSRQLKRLEAVTRSPIYNHFSETLSGASVIRAFGATNRFVRECLQRIDKNQVFYFAGITANRWLGVWIEMVSTSIVFASSVFVLVTPDITGGQAGLSITYALQITQALKWLVRTVSDLETNIVSVERVQEYSELKTEAPRVTSVRPRLGWPSHGNVILANYSTRYRPGLDLVLKHIDVNIRGGEKVGIVGRTGAGKSSLTLALFRLIEATTGTISIDGVDISSLGLCDLRSRITILPQDPVVFSGSLRMNLDPFGQFCDRELWDALHHAHLISFVRELPDGLEYHCGEEGRHLSVGQRQLLCLARGLLRRTKILILDEPTAAVDLETDLLIQGTIRKEFADCTTITIAHRLNTIMDYDRVLVLADGQVKEFDKPSTLLNDKDSIFYGLAHDAGLL</sequence>